<dbReference type="PIRSF" id="PIRSF006092">
    <property type="entry name" value="GreA_GreB"/>
    <property type="match status" value="1"/>
</dbReference>
<evidence type="ECO:0000313" key="6">
    <source>
        <dbReference type="EMBL" id="SDX12584.1"/>
    </source>
</evidence>
<evidence type="ECO:0000313" key="7">
    <source>
        <dbReference type="Proteomes" id="UP000199515"/>
    </source>
</evidence>
<dbReference type="SUPFAM" id="SSF54534">
    <property type="entry name" value="FKBP-like"/>
    <property type="match status" value="1"/>
</dbReference>
<keyword evidence="6" id="KW-0251">Elongation factor</keyword>
<dbReference type="NCBIfam" id="NF004548">
    <property type="entry name" value="PRK05892.1"/>
    <property type="match status" value="1"/>
</dbReference>
<dbReference type="EMBL" id="FNON01000002">
    <property type="protein sequence ID" value="SDX12584.1"/>
    <property type="molecule type" value="Genomic_DNA"/>
</dbReference>
<dbReference type="SUPFAM" id="SSF46557">
    <property type="entry name" value="GreA transcript cleavage protein, N-terminal domain"/>
    <property type="match status" value="1"/>
</dbReference>
<dbReference type="OrthoDB" id="3823115at2"/>
<evidence type="ECO:0000259" key="5">
    <source>
        <dbReference type="Pfam" id="PF03449"/>
    </source>
</evidence>
<name>A0A1H2Z6T0_9PSEU</name>
<organism evidence="6 7">
    <name type="scientific">Amycolatopsis xylanica</name>
    <dbReference type="NCBI Taxonomy" id="589385"/>
    <lineage>
        <taxon>Bacteria</taxon>
        <taxon>Bacillati</taxon>
        <taxon>Actinomycetota</taxon>
        <taxon>Actinomycetes</taxon>
        <taxon>Pseudonocardiales</taxon>
        <taxon>Pseudonocardiaceae</taxon>
        <taxon>Amycolatopsis</taxon>
    </lineage>
</organism>
<dbReference type="RefSeq" id="WP_091288279.1">
    <property type="nucleotide sequence ID" value="NZ_FNON01000002.1"/>
</dbReference>
<protein>
    <submittedName>
        <fullName evidence="6">Transcription elongation factor, GreA/GreB family</fullName>
    </submittedName>
</protein>
<accession>A0A1H2Z6T0</accession>
<keyword evidence="2" id="KW-0804">Transcription</keyword>
<feature type="domain" description="Transcription elongation factor GreA/GreB C-terminal" evidence="4">
    <location>
        <begin position="83"/>
        <end position="146"/>
    </location>
</feature>
<dbReference type="InterPro" id="IPR023459">
    <property type="entry name" value="Tscrpt_elong_fac_GreA/B_fam"/>
</dbReference>
<dbReference type="PANTHER" id="PTHR30437">
    <property type="entry name" value="TRANSCRIPTION ELONGATION FACTOR GREA"/>
    <property type="match status" value="1"/>
</dbReference>
<evidence type="ECO:0000256" key="1">
    <source>
        <dbReference type="ARBA" id="ARBA00023015"/>
    </source>
</evidence>
<dbReference type="STRING" id="589385.SAMN05421504_102384"/>
<dbReference type="Gene3D" id="1.10.287.180">
    <property type="entry name" value="Transcription elongation factor, GreA/GreB, N-terminal domain"/>
    <property type="match status" value="1"/>
</dbReference>
<feature type="compositionally biased region" description="Basic and acidic residues" evidence="3">
    <location>
        <begin position="12"/>
        <end position="26"/>
    </location>
</feature>
<dbReference type="Pfam" id="PF01272">
    <property type="entry name" value="GreA_GreB"/>
    <property type="match status" value="1"/>
</dbReference>
<dbReference type="GO" id="GO:0003746">
    <property type="term" value="F:translation elongation factor activity"/>
    <property type="evidence" value="ECO:0007669"/>
    <property type="project" value="UniProtKB-KW"/>
</dbReference>
<feature type="domain" description="Transcription elongation factor GreA/GreB N-terminal" evidence="5">
    <location>
        <begin position="9"/>
        <end position="72"/>
    </location>
</feature>
<dbReference type="GO" id="GO:0006354">
    <property type="term" value="P:DNA-templated transcription elongation"/>
    <property type="evidence" value="ECO:0007669"/>
    <property type="project" value="TreeGrafter"/>
</dbReference>
<proteinExistence type="predicted"/>
<evidence type="ECO:0000256" key="3">
    <source>
        <dbReference type="SAM" id="MobiDB-lite"/>
    </source>
</evidence>
<sequence length="150" mass="16010">MVTSATGGLSPETREQVLKELTDLRAQRAQNTPRLGEADKAGDSADQADALEAHEVAARLDRRIAELEALLEHGPSSHLLADGTVVTLRFSDGEEETFRVVTFPGDAPDLLTSDSPLGLALVGRKAGDEIRYRTPRGEATATVVSLKAPH</sequence>
<dbReference type="GO" id="GO:0003677">
    <property type="term" value="F:DNA binding"/>
    <property type="evidence" value="ECO:0007669"/>
    <property type="project" value="InterPro"/>
</dbReference>
<evidence type="ECO:0000259" key="4">
    <source>
        <dbReference type="Pfam" id="PF01272"/>
    </source>
</evidence>
<keyword evidence="6" id="KW-0648">Protein biosynthesis</keyword>
<keyword evidence="1" id="KW-0805">Transcription regulation</keyword>
<reference evidence="6 7" key="1">
    <citation type="submission" date="2016-10" db="EMBL/GenBank/DDBJ databases">
        <authorList>
            <person name="de Groot N.N."/>
        </authorList>
    </citation>
    <scope>NUCLEOTIDE SEQUENCE [LARGE SCALE GENOMIC DNA]</scope>
    <source>
        <strain evidence="6 7">CPCC 202699</strain>
    </source>
</reference>
<feature type="region of interest" description="Disordered" evidence="3">
    <location>
        <begin position="1"/>
        <end position="48"/>
    </location>
</feature>
<dbReference type="Gene3D" id="3.10.50.30">
    <property type="entry name" value="Transcription elongation factor, GreA/GreB, C-terminal domain"/>
    <property type="match status" value="1"/>
</dbReference>
<dbReference type="GO" id="GO:0032784">
    <property type="term" value="P:regulation of DNA-templated transcription elongation"/>
    <property type="evidence" value="ECO:0007669"/>
    <property type="project" value="InterPro"/>
</dbReference>
<gene>
    <name evidence="6" type="ORF">SAMN05421504_102384</name>
</gene>
<dbReference type="AlphaFoldDB" id="A0A1H2Z6T0"/>
<dbReference type="InterPro" id="IPR036805">
    <property type="entry name" value="Tscrpt_elong_fac_GreA/B_N_sf"/>
</dbReference>
<dbReference type="InterPro" id="IPR036953">
    <property type="entry name" value="GreA/GreB_C_sf"/>
</dbReference>
<dbReference type="InterPro" id="IPR022691">
    <property type="entry name" value="Tscrpt_elong_fac_GreA/B_N"/>
</dbReference>
<dbReference type="Pfam" id="PF03449">
    <property type="entry name" value="GreA_GreB_N"/>
    <property type="match status" value="1"/>
</dbReference>
<dbReference type="GO" id="GO:0070063">
    <property type="term" value="F:RNA polymerase binding"/>
    <property type="evidence" value="ECO:0007669"/>
    <property type="project" value="InterPro"/>
</dbReference>
<evidence type="ECO:0000256" key="2">
    <source>
        <dbReference type="ARBA" id="ARBA00023163"/>
    </source>
</evidence>
<dbReference type="Proteomes" id="UP000199515">
    <property type="component" value="Unassembled WGS sequence"/>
</dbReference>
<dbReference type="InterPro" id="IPR001437">
    <property type="entry name" value="Tscrpt_elong_fac_GreA/B_C"/>
</dbReference>
<keyword evidence="7" id="KW-1185">Reference proteome</keyword>
<dbReference type="PANTHER" id="PTHR30437:SF4">
    <property type="entry name" value="TRANSCRIPTION ELONGATION FACTOR GREA"/>
    <property type="match status" value="1"/>
</dbReference>